<gene>
    <name evidence="1" type="primary">ORF21083</name>
</gene>
<dbReference type="AlphaFoldDB" id="A0A0B6YD20"/>
<dbReference type="EMBL" id="HACG01006861">
    <property type="protein sequence ID" value="CEK53726.1"/>
    <property type="molecule type" value="Transcribed_RNA"/>
</dbReference>
<proteinExistence type="predicted"/>
<feature type="non-terminal residue" evidence="1">
    <location>
        <position position="74"/>
    </location>
</feature>
<feature type="non-terminal residue" evidence="1">
    <location>
        <position position="1"/>
    </location>
</feature>
<reference evidence="1" key="1">
    <citation type="submission" date="2014-12" db="EMBL/GenBank/DDBJ databases">
        <title>Insight into the proteome of Arion vulgaris.</title>
        <authorList>
            <person name="Aradska J."/>
            <person name="Bulat T."/>
            <person name="Smidak R."/>
            <person name="Sarate P."/>
            <person name="Gangsoo J."/>
            <person name="Sialana F."/>
            <person name="Bilban M."/>
            <person name="Lubec G."/>
        </authorList>
    </citation>
    <scope>NUCLEOTIDE SEQUENCE</scope>
    <source>
        <tissue evidence="1">Skin</tissue>
    </source>
</reference>
<sequence length="74" mass="8103">GGDPGLLTTDALWTLLCHPFYVASDCLLDMMAILQDSSKKMAKNKDKIFGDHLESWMGTIQSEQGGASLKFDPL</sequence>
<evidence type="ECO:0000313" key="1">
    <source>
        <dbReference type="EMBL" id="CEK53726.1"/>
    </source>
</evidence>
<name>A0A0B6YD20_9EUPU</name>
<accession>A0A0B6YD20</accession>
<organism evidence="1">
    <name type="scientific">Arion vulgaris</name>
    <dbReference type="NCBI Taxonomy" id="1028688"/>
    <lineage>
        <taxon>Eukaryota</taxon>
        <taxon>Metazoa</taxon>
        <taxon>Spiralia</taxon>
        <taxon>Lophotrochozoa</taxon>
        <taxon>Mollusca</taxon>
        <taxon>Gastropoda</taxon>
        <taxon>Heterobranchia</taxon>
        <taxon>Euthyneura</taxon>
        <taxon>Panpulmonata</taxon>
        <taxon>Eupulmonata</taxon>
        <taxon>Stylommatophora</taxon>
        <taxon>Helicina</taxon>
        <taxon>Arionoidea</taxon>
        <taxon>Arionidae</taxon>
        <taxon>Arion</taxon>
    </lineage>
</organism>
<protein>
    <submittedName>
        <fullName evidence="1">Uncharacterized protein</fullName>
    </submittedName>
</protein>